<dbReference type="EMBL" id="ASPP01020546">
    <property type="protein sequence ID" value="ETO13537.1"/>
    <property type="molecule type" value="Genomic_DNA"/>
</dbReference>
<evidence type="ECO:0000313" key="2">
    <source>
        <dbReference type="EMBL" id="ETO13537.1"/>
    </source>
</evidence>
<keyword evidence="1" id="KW-0472">Membrane</keyword>
<keyword evidence="1" id="KW-1133">Transmembrane helix</keyword>
<dbReference type="PANTHER" id="PTHR48100">
    <property type="entry name" value="BROAD-SPECIFICITY PHOSPHATASE YOR283W-RELATED"/>
    <property type="match status" value="1"/>
</dbReference>
<dbReference type="InterPro" id="IPR029033">
    <property type="entry name" value="His_PPase_superfam"/>
</dbReference>
<comment type="caution">
    <text evidence="2">The sequence shown here is derived from an EMBL/GenBank/DDBJ whole genome shotgun (WGS) entry which is preliminary data.</text>
</comment>
<evidence type="ECO:0000256" key="1">
    <source>
        <dbReference type="SAM" id="Phobius"/>
    </source>
</evidence>
<proteinExistence type="predicted"/>
<dbReference type="GO" id="GO:0005737">
    <property type="term" value="C:cytoplasm"/>
    <property type="evidence" value="ECO:0007669"/>
    <property type="project" value="TreeGrafter"/>
</dbReference>
<evidence type="ECO:0000313" key="3">
    <source>
        <dbReference type="Proteomes" id="UP000023152"/>
    </source>
</evidence>
<keyword evidence="1" id="KW-0812">Transmembrane</keyword>
<dbReference type="PANTHER" id="PTHR48100:SF1">
    <property type="entry name" value="HISTIDINE PHOSPHATASE FAMILY PROTEIN-RELATED"/>
    <property type="match status" value="1"/>
</dbReference>
<name>X6MJC2_RETFI</name>
<reference evidence="2 3" key="1">
    <citation type="journal article" date="2013" name="Curr. Biol.">
        <title>The Genome of the Foraminiferan Reticulomyxa filosa.</title>
        <authorList>
            <person name="Glockner G."/>
            <person name="Hulsmann N."/>
            <person name="Schleicher M."/>
            <person name="Noegel A.A."/>
            <person name="Eichinger L."/>
            <person name="Gallinger C."/>
            <person name="Pawlowski J."/>
            <person name="Sierra R."/>
            <person name="Euteneuer U."/>
            <person name="Pillet L."/>
            <person name="Moustafa A."/>
            <person name="Platzer M."/>
            <person name="Groth M."/>
            <person name="Szafranski K."/>
            <person name="Schliwa M."/>
        </authorList>
    </citation>
    <scope>NUCLEOTIDE SEQUENCE [LARGE SCALE GENOMIC DNA]</scope>
</reference>
<dbReference type="AlphaFoldDB" id="X6MJC2"/>
<protein>
    <recommendedName>
        <fullName evidence="4">Phosphoglycerate mutase family protein</fullName>
    </recommendedName>
</protein>
<dbReference type="InterPro" id="IPR050275">
    <property type="entry name" value="PGM_Phosphatase"/>
</dbReference>
<evidence type="ECO:0008006" key="4">
    <source>
        <dbReference type="Google" id="ProtNLM"/>
    </source>
</evidence>
<dbReference type="Proteomes" id="UP000023152">
    <property type="component" value="Unassembled WGS sequence"/>
</dbReference>
<keyword evidence="3" id="KW-1185">Reference proteome</keyword>
<dbReference type="OrthoDB" id="496981at2759"/>
<sequence length="371" mass="43276">MQLFLKNFVISFNHYAWLVDPERRVKKSGIYFDSVGIAHLFYFFLCCFVCHFVFIFLKIVDILKKKMALILLSKFFKVTTKQQLKKNNNPWKIKNCSYHAENNPLARGKQSDTKKSNDIDGYFASVTDIDSELSAKGTTQARKLHKKIEEAKKDMHEDKRLDLRNAQLVITSPLTRAIRTGLIALPIEKEEENNITMCLFIVFLLVFATIQVENTTDIGRSPKELIPKFPALETALSQLPDAWWWRHPLLKGEPSDPRRDADWLRQCQGLPPARESDENVKQRLRHFLHWLIPLQHNRHRPLRNVVMVSHSCTLKFFEQVLHEIGINNNGNGVVVSPKNVYFENTEVRSYEMPTLEEWQQHLNLYPLSSSF</sequence>
<dbReference type="SUPFAM" id="SSF53254">
    <property type="entry name" value="Phosphoglycerate mutase-like"/>
    <property type="match status" value="1"/>
</dbReference>
<gene>
    <name evidence="2" type="ORF">RFI_23833</name>
</gene>
<dbReference type="Gene3D" id="3.40.50.1240">
    <property type="entry name" value="Phosphoglycerate mutase-like"/>
    <property type="match status" value="1"/>
</dbReference>
<feature type="transmembrane region" description="Helical" evidence="1">
    <location>
        <begin position="37"/>
        <end position="57"/>
    </location>
</feature>
<dbReference type="GO" id="GO:0016791">
    <property type="term" value="F:phosphatase activity"/>
    <property type="evidence" value="ECO:0007669"/>
    <property type="project" value="TreeGrafter"/>
</dbReference>
<organism evidence="2 3">
    <name type="scientific">Reticulomyxa filosa</name>
    <dbReference type="NCBI Taxonomy" id="46433"/>
    <lineage>
        <taxon>Eukaryota</taxon>
        <taxon>Sar</taxon>
        <taxon>Rhizaria</taxon>
        <taxon>Retaria</taxon>
        <taxon>Foraminifera</taxon>
        <taxon>Monothalamids</taxon>
        <taxon>Reticulomyxidae</taxon>
        <taxon>Reticulomyxa</taxon>
    </lineage>
</organism>
<accession>X6MJC2</accession>